<feature type="domain" description="Gfo/Idh/MocA-like oxidoreductase N-terminal" evidence="1">
    <location>
        <begin position="2"/>
        <end position="121"/>
    </location>
</feature>
<evidence type="ECO:0000259" key="1">
    <source>
        <dbReference type="Pfam" id="PF01408"/>
    </source>
</evidence>
<dbReference type="EMBL" id="CP045915">
    <property type="protein sequence ID" value="QGH37065.1"/>
    <property type="molecule type" value="Genomic_DNA"/>
</dbReference>
<dbReference type="KEGG" id="grc:GI584_19225"/>
<proteinExistence type="predicted"/>
<dbReference type="Gene3D" id="3.30.360.10">
    <property type="entry name" value="Dihydrodipicolinate Reductase, domain 2"/>
    <property type="match status" value="1"/>
</dbReference>
<dbReference type="Proteomes" id="UP000339690">
    <property type="component" value="Chromosome"/>
</dbReference>
<dbReference type="Pfam" id="PF22725">
    <property type="entry name" value="GFO_IDH_MocA_C3"/>
    <property type="match status" value="1"/>
</dbReference>
<dbReference type="Gene3D" id="3.40.50.720">
    <property type="entry name" value="NAD(P)-binding Rossmann-like Domain"/>
    <property type="match status" value="1"/>
</dbReference>
<evidence type="ECO:0000313" key="3">
    <source>
        <dbReference type="EMBL" id="QGH37065.1"/>
    </source>
</evidence>
<dbReference type="SUPFAM" id="SSF51735">
    <property type="entry name" value="NAD(P)-binding Rossmann-fold domains"/>
    <property type="match status" value="1"/>
</dbReference>
<keyword evidence="4" id="KW-1185">Reference proteome</keyword>
<evidence type="ECO:0000259" key="2">
    <source>
        <dbReference type="Pfam" id="PF22725"/>
    </source>
</evidence>
<feature type="domain" description="GFO/IDH/MocA-like oxidoreductase" evidence="2">
    <location>
        <begin position="136"/>
        <end position="243"/>
    </location>
</feature>
<dbReference type="RefSeq" id="WP_153793024.1">
    <property type="nucleotide sequence ID" value="NZ_CP045915.1"/>
</dbReference>
<name>A0A5Q2TQL3_9BACI</name>
<dbReference type="SUPFAM" id="SSF55347">
    <property type="entry name" value="Glyceraldehyde-3-phosphate dehydrogenase-like, C-terminal domain"/>
    <property type="match status" value="1"/>
</dbReference>
<evidence type="ECO:0000313" key="4">
    <source>
        <dbReference type="Proteomes" id="UP000339690"/>
    </source>
</evidence>
<dbReference type="PANTHER" id="PTHR43377">
    <property type="entry name" value="BILIVERDIN REDUCTASE A"/>
    <property type="match status" value="1"/>
</dbReference>
<dbReference type="AlphaFoldDB" id="A0A5Q2TQL3"/>
<dbReference type="InterPro" id="IPR036291">
    <property type="entry name" value="NAD(P)-bd_dom_sf"/>
</dbReference>
<organism evidence="3 4">
    <name type="scientific">Gracilibacillus salitolerans</name>
    <dbReference type="NCBI Taxonomy" id="2663022"/>
    <lineage>
        <taxon>Bacteria</taxon>
        <taxon>Bacillati</taxon>
        <taxon>Bacillota</taxon>
        <taxon>Bacilli</taxon>
        <taxon>Bacillales</taxon>
        <taxon>Bacillaceae</taxon>
        <taxon>Gracilibacillus</taxon>
    </lineage>
</organism>
<dbReference type="InterPro" id="IPR051450">
    <property type="entry name" value="Gfo/Idh/MocA_Oxidoreductases"/>
</dbReference>
<accession>A0A5Q2TQL3</accession>
<dbReference type="GO" id="GO:0000166">
    <property type="term" value="F:nucleotide binding"/>
    <property type="evidence" value="ECO:0007669"/>
    <property type="project" value="InterPro"/>
</dbReference>
<protein>
    <submittedName>
        <fullName evidence="3">Gfo/Idh/MocA family oxidoreductase</fullName>
    </submittedName>
</protein>
<dbReference type="InterPro" id="IPR000683">
    <property type="entry name" value="Gfo/Idh/MocA-like_OxRdtase_N"/>
</dbReference>
<dbReference type="PANTHER" id="PTHR43377:SF1">
    <property type="entry name" value="BILIVERDIN REDUCTASE A"/>
    <property type="match status" value="1"/>
</dbReference>
<gene>
    <name evidence="3" type="ORF">GI584_19225</name>
</gene>
<dbReference type="InterPro" id="IPR055170">
    <property type="entry name" value="GFO_IDH_MocA-like_dom"/>
</dbReference>
<dbReference type="Pfam" id="PF01408">
    <property type="entry name" value="GFO_IDH_MocA"/>
    <property type="match status" value="1"/>
</dbReference>
<sequence>MLKVAVVGVNKIGKLHCQYYHLHPDTKLVAVCDLVEERAQLMADKYDATCYTDLDKMLDSEEIDIVSIATAGEENGSHHYLPVMTAIEAGKDVLVEKPISNDIMEAREMVQFAAQQKVRFVSNLNHRFVPAASKGKELIEEGSLGSLLFLNMKLTIQNPKDMTKWFHMRALHPHSIDVMRYFGGNIRRVQSFMTKAPKRNTWSTVSINMEFASGAVGHLTGSYDMSRLHPIEYCEVAGNRGRFEIDNVYERFTFFPHERDELLAQRNSILSGVGSFHDTFANRFADFIRQIKGRVPPEQMNASGEDALAVQEVIEAAIRSHQNNGAVMEVPQIKNHTIH</sequence>
<reference evidence="3 4" key="1">
    <citation type="submission" date="2019-11" db="EMBL/GenBank/DDBJ databases">
        <title>Gracilibacillus salitolerans sp. nov., a moderate halophile isolated from a saline soil in northwest China.</title>
        <authorList>
            <person name="Gan L."/>
        </authorList>
    </citation>
    <scope>NUCLEOTIDE SEQUENCE [LARGE SCALE GENOMIC DNA]</scope>
    <source>
        <strain evidence="3 4">SCU50</strain>
    </source>
</reference>